<dbReference type="GO" id="GO:0005737">
    <property type="term" value="C:cytoplasm"/>
    <property type="evidence" value="ECO:0007669"/>
    <property type="project" value="UniProtKB-SubCell"/>
</dbReference>
<keyword evidence="6" id="KW-0736">Signalosome</keyword>
<dbReference type="InterPro" id="IPR000717">
    <property type="entry name" value="PCI_dom"/>
</dbReference>
<dbReference type="Gene3D" id="1.25.40.570">
    <property type="match status" value="1"/>
</dbReference>
<reference evidence="11" key="1">
    <citation type="submission" date="2021-02" db="EMBL/GenBank/DDBJ databases">
        <authorList>
            <person name="Nowell W R."/>
        </authorList>
    </citation>
    <scope>NUCLEOTIDE SEQUENCE</scope>
</reference>
<dbReference type="Proteomes" id="UP000663881">
    <property type="component" value="Unassembled WGS sequence"/>
</dbReference>
<dbReference type="Proteomes" id="UP000663877">
    <property type="component" value="Unassembled WGS sequence"/>
</dbReference>
<dbReference type="OrthoDB" id="194139at2759"/>
<dbReference type="EMBL" id="CAJOAY010000488">
    <property type="protein sequence ID" value="CAF3676316.1"/>
    <property type="molecule type" value="Genomic_DNA"/>
</dbReference>
<evidence type="ECO:0000256" key="1">
    <source>
        <dbReference type="ARBA" id="ARBA00004123"/>
    </source>
</evidence>
<organism evidence="11 14">
    <name type="scientific">Adineta steineri</name>
    <dbReference type="NCBI Taxonomy" id="433720"/>
    <lineage>
        <taxon>Eukaryota</taxon>
        <taxon>Metazoa</taxon>
        <taxon>Spiralia</taxon>
        <taxon>Gnathifera</taxon>
        <taxon>Rotifera</taxon>
        <taxon>Eurotatoria</taxon>
        <taxon>Bdelloidea</taxon>
        <taxon>Adinetida</taxon>
        <taxon>Adinetidae</taxon>
        <taxon>Adineta</taxon>
    </lineage>
</organism>
<evidence type="ECO:0000256" key="5">
    <source>
        <dbReference type="ARBA" id="ARBA00022490"/>
    </source>
</evidence>
<evidence type="ECO:0000313" key="13">
    <source>
        <dbReference type="Proteomes" id="UP000663832"/>
    </source>
</evidence>
<dbReference type="InterPro" id="IPR011990">
    <property type="entry name" value="TPR-like_helical_dom_sf"/>
</dbReference>
<dbReference type="AlphaFoldDB" id="A0A814EGZ7"/>
<feature type="region of interest" description="Disordered" evidence="8">
    <location>
        <begin position="67"/>
        <end position="93"/>
    </location>
</feature>
<evidence type="ECO:0000256" key="4">
    <source>
        <dbReference type="ARBA" id="ARBA00014879"/>
    </source>
</evidence>
<evidence type="ECO:0000313" key="11">
    <source>
        <dbReference type="EMBL" id="CAF0969202.1"/>
    </source>
</evidence>
<evidence type="ECO:0000256" key="3">
    <source>
        <dbReference type="ARBA" id="ARBA00009318"/>
    </source>
</evidence>
<evidence type="ECO:0000259" key="9">
    <source>
        <dbReference type="PROSITE" id="PS50250"/>
    </source>
</evidence>
<dbReference type="Proteomes" id="UP000663832">
    <property type="component" value="Unassembled WGS sequence"/>
</dbReference>
<protein>
    <recommendedName>
        <fullName evidence="4">COP9 signalosome complex subunit 2</fullName>
    </recommendedName>
</protein>
<dbReference type="InterPro" id="IPR036390">
    <property type="entry name" value="WH_DNA-bd_sf"/>
</dbReference>
<dbReference type="SUPFAM" id="SSF46785">
    <property type="entry name" value="Winged helix' DNA-binding domain"/>
    <property type="match status" value="1"/>
</dbReference>
<keyword evidence="13" id="KW-1185">Reference proteome</keyword>
<feature type="compositionally biased region" description="Acidic residues" evidence="8">
    <location>
        <begin position="70"/>
        <end position="93"/>
    </location>
</feature>
<evidence type="ECO:0000256" key="8">
    <source>
        <dbReference type="SAM" id="MobiDB-lite"/>
    </source>
</evidence>
<sequence>MVEEWITRSLHATIIGLLESLATILRFVVPKVIGKIRSFFFNGASTRIQDQECVTQSSANQKIITTKMSDDDDMGGNDDFDLDYENTDEEPDADLENQYYNSKALKEDDPLGAIESFKKVLALEQKSGDKGDWGFKALKQMMKIYFKMENYDEMLACYKELLTYIKSAVTRNVSEKSINSILDYISTSKQMDLLQNFYETTLGALKETKNERLWFKTNLKLGKLYEEQQDYVKLQKILKELHKSCQTSEGIDDQRKGTQLLEVYALEIQMHTLQKNTKKLKQLYELSLHIKAAIPHPLIMGVIRECGGKMHLREQEYEKAHTDFFEAFKSYDESGSPRRTTCLKYLVLANMLMRSTINPFDSQEAKPYKTDPEIQAMTNLVGAYQNNDIKEFESILRINRQAIMDDQFIREHIEILLRTIRTKVLVKLIKPYTKIRIEFIAQELNIQMDDVESLLISCILDQTITGKIDQVNHVLELDQQQNIQGLHRYAAISKVSTQLQSVQHAIIQRFN</sequence>
<evidence type="ECO:0000313" key="14">
    <source>
        <dbReference type="Proteomes" id="UP000663877"/>
    </source>
</evidence>
<gene>
    <name evidence="11" type="ORF">BJG266_LOCUS14241</name>
    <name evidence="12" type="ORF">OKA104_LOCUS10802</name>
    <name evidence="10" type="ORF">QVE165_LOCUS13113</name>
</gene>
<comment type="similarity">
    <text evidence="3">Belongs to the CSN2 family.</text>
</comment>
<dbReference type="GO" id="GO:0008180">
    <property type="term" value="C:COP9 signalosome"/>
    <property type="evidence" value="ECO:0007669"/>
    <property type="project" value="UniProtKB-KW"/>
</dbReference>
<evidence type="ECO:0000256" key="6">
    <source>
        <dbReference type="ARBA" id="ARBA00022790"/>
    </source>
</evidence>
<comment type="caution">
    <text evidence="11">The sequence shown here is derived from an EMBL/GenBank/DDBJ whole genome shotgun (WGS) entry which is preliminary data.</text>
</comment>
<evidence type="ECO:0000256" key="7">
    <source>
        <dbReference type="ARBA" id="ARBA00023242"/>
    </source>
</evidence>
<evidence type="ECO:0000256" key="2">
    <source>
        <dbReference type="ARBA" id="ARBA00004496"/>
    </source>
</evidence>
<dbReference type="SMART" id="SM00088">
    <property type="entry name" value="PINT"/>
    <property type="match status" value="1"/>
</dbReference>
<evidence type="ECO:0000313" key="12">
    <source>
        <dbReference type="EMBL" id="CAF3676316.1"/>
    </source>
</evidence>
<keyword evidence="5" id="KW-0963">Cytoplasm</keyword>
<keyword evidence="7" id="KW-0539">Nucleus</keyword>
<dbReference type="EMBL" id="CAJNOM010000066">
    <property type="protein sequence ID" value="CAF0966718.1"/>
    <property type="molecule type" value="Genomic_DNA"/>
</dbReference>
<name>A0A814EGZ7_9BILA</name>
<dbReference type="InterPro" id="IPR050871">
    <property type="entry name" value="26S_Proteasome/COP9_Components"/>
</dbReference>
<proteinExistence type="inferred from homology"/>
<dbReference type="EMBL" id="CAJNOI010000059">
    <property type="protein sequence ID" value="CAF0969202.1"/>
    <property type="molecule type" value="Genomic_DNA"/>
</dbReference>
<dbReference type="Pfam" id="PF01399">
    <property type="entry name" value="PCI"/>
    <property type="match status" value="1"/>
</dbReference>
<dbReference type="PANTHER" id="PTHR10678">
    <property type="entry name" value="26S PROTEASOME NON-ATPASE REGULATORY SUBUNIT 11/COP9 SIGNALOSOME COMPLEX SUBUNIT 2"/>
    <property type="match status" value="1"/>
</dbReference>
<dbReference type="SUPFAM" id="SSF48452">
    <property type="entry name" value="TPR-like"/>
    <property type="match status" value="1"/>
</dbReference>
<dbReference type="SMART" id="SM00753">
    <property type="entry name" value="PAM"/>
    <property type="match status" value="1"/>
</dbReference>
<accession>A0A814EGZ7</accession>
<dbReference type="PROSITE" id="PS50250">
    <property type="entry name" value="PCI"/>
    <property type="match status" value="1"/>
</dbReference>
<feature type="domain" description="PCI" evidence="9">
    <location>
        <begin position="313"/>
        <end position="482"/>
    </location>
</feature>
<evidence type="ECO:0000313" key="10">
    <source>
        <dbReference type="EMBL" id="CAF0966718.1"/>
    </source>
</evidence>
<dbReference type="FunFam" id="1.25.40.570:FF:000011">
    <property type="entry name" value="COP9 signalosome complex subunit 2"/>
    <property type="match status" value="1"/>
</dbReference>
<comment type="subcellular location">
    <subcellularLocation>
        <location evidence="2">Cytoplasm</location>
    </subcellularLocation>
    <subcellularLocation>
        <location evidence="1">Nucleus</location>
    </subcellularLocation>
</comment>